<accession>A0A423PJP2</accession>
<keyword evidence="3" id="KW-1185">Reference proteome</keyword>
<dbReference type="InterPro" id="IPR025748">
    <property type="entry name" value="PrcB_C_dom"/>
</dbReference>
<protein>
    <recommendedName>
        <fullName evidence="1">PrcB C-terminal domain-containing protein</fullName>
    </recommendedName>
</protein>
<proteinExistence type="predicted"/>
<comment type="caution">
    <text evidence="2">The sequence shown here is derived from an EMBL/GenBank/DDBJ whole genome shotgun (WGS) entry which is preliminary data.</text>
</comment>
<sequence>MALTLLAACSLNPFQRGDSLRVLEESRYCGTPSQDSDAVFFGDSARFGDWIAYRSIEEFDADLAADRGVLVVEMGQRPTGGYGIDLDRDKTAIEDDTLTIGMTWSAPRLDAAVSQALVAPCVVLRLPQGDYTDVRVVDQLGDVRGTATID</sequence>
<dbReference type="Proteomes" id="UP000283993">
    <property type="component" value="Unassembled WGS sequence"/>
</dbReference>
<feature type="domain" description="PrcB C-terminal" evidence="1">
    <location>
        <begin position="69"/>
        <end position="127"/>
    </location>
</feature>
<evidence type="ECO:0000313" key="3">
    <source>
        <dbReference type="Proteomes" id="UP000283993"/>
    </source>
</evidence>
<dbReference type="Pfam" id="PF14343">
    <property type="entry name" value="PrcB_C"/>
    <property type="match status" value="1"/>
</dbReference>
<organism evidence="2 3">
    <name type="scientific">Salinisphaera orenii MK-B5</name>
    <dbReference type="NCBI Taxonomy" id="856730"/>
    <lineage>
        <taxon>Bacteria</taxon>
        <taxon>Pseudomonadati</taxon>
        <taxon>Pseudomonadota</taxon>
        <taxon>Gammaproteobacteria</taxon>
        <taxon>Salinisphaerales</taxon>
        <taxon>Salinisphaeraceae</taxon>
        <taxon>Salinisphaera</taxon>
    </lineage>
</organism>
<evidence type="ECO:0000313" key="2">
    <source>
        <dbReference type="EMBL" id="ROO25818.1"/>
    </source>
</evidence>
<evidence type="ECO:0000259" key="1">
    <source>
        <dbReference type="Pfam" id="PF14343"/>
    </source>
</evidence>
<name>A0A423PJP2_9GAMM</name>
<reference evidence="2 3" key="1">
    <citation type="submission" date="2013-10" db="EMBL/GenBank/DDBJ databases">
        <title>Salinisphaera orenii MK-B5 Genome Sequencing.</title>
        <authorList>
            <person name="Lai Q."/>
            <person name="Li C."/>
            <person name="Shao Z."/>
        </authorList>
    </citation>
    <scope>NUCLEOTIDE SEQUENCE [LARGE SCALE GENOMIC DNA]</scope>
    <source>
        <strain evidence="2 3">MK-B5</strain>
    </source>
</reference>
<gene>
    <name evidence="2" type="ORF">SAOR_11905</name>
</gene>
<dbReference type="AlphaFoldDB" id="A0A423PJP2"/>
<dbReference type="EMBL" id="AYKH01000028">
    <property type="protein sequence ID" value="ROO25818.1"/>
    <property type="molecule type" value="Genomic_DNA"/>
</dbReference>